<protein>
    <submittedName>
        <fullName evidence="1">Uncharacterized protein</fullName>
    </submittedName>
</protein>
<reference evidence="1 2" key="1">
    <citation type="journal article" date="2023" name="Life. Sci Alliance">
        <title>Evolutionary insights into 3D genome organization and epigenetic landscape of Vigna mungo.</title>
        <authorList>
            <person name="Junaid A."/>
            <person name="Singh B."/>
            <person name="Bhatia S."/>
        </authorList>
    </citation>
    <scope>NUCLEOTIDE SEQUENCE [LARGE SCALE GENOMIC DNA]</scope>
    <source>
        <strain evidence="1">Urdbean</strain>
    </source>
</reference>
<dbReference type="EMBL" id="CP144700">
    <property type="protein sequence ID" value="WVZ23242.1"/>
    <property type="molecule type" value="Genomic_DNA"/>
</dbReference>
<organism evidence="1 2">
    <name type="scientific">Vigna mungo</name>
    <name type="common">Black gram</name>
    <name type="synonym">Phaseolus mungo</name>
    <dbReference type="NCBI Taxonomy" id="3915"/>
    <lineage>
        <taxon>Eukaryota</taxon>
        <taxon>Viridiplantae</taxon>
        <taxon>Streptophyta</taxon>
        <taxon>Embryophyta</taxon>
        <taxon>Tracheophyta</taxon>
        <taxon>Spermatophyta</taxon>
        <taxon>Magnoliopsida</taxon>
        <taxon>eudicotyledons</taxon>
        <taxon>Gunneridae</taxon>
        <taxon>Pentapetalae</taxon>
        <taxon>rosids</taxon>
        <taxon>fabids</taxon>
        <taxon>Fabales</taxon>
        <taxon>Fabaceae</taxon>
        <taxon>Papilionoideae</taxon>
        <taxon>50 kb inversion clade</taxon>
        <taxon>NPAAA clade</taxon>
        <taxon>indigoferoid/millettioid clade</taxon>
        <taxon>Phaseoleae</taxon>
        <taxon>Vigna</taxon>
    </lineage>
</organism>
<dbReference type="Proteomes" id="UP001374535">
    <property type="component" value="Chromosome 1"/>
</dbReference>
<proteinExistence type="predicted"/>
<evidence type="ECO:0000313" key="2">
    <source>
        <dbReference type="Proteomes" id="UP001374535"/>
    </source>
</evidence>
<accession>A0AAQ3PA25</accession>
<gene>
    <name evidence="1" type="ORF">V8G54_001786</name>
</gene>
<evidence type="ECO:0000313" key="1">
    <source>
        <dbReference type="EMBL" id="WVZ23242.1"/>
    </source>
</evidence>
<keyword evidence="2" id="KW-1185">Reference proteome</keyword>
<feature type="non-terminal residue" evidence="1">
    <location>
        <position position="127"/>
    </location>
</feature>
<sequence>MNCTEISVFKESNQISLSSFLESRNGTALEPQIRFEILRDLSNQSLKGKLSDQKLCTLLVLPDFPQSHSSWPEPVRLLYSTGCRSRLPSSLRRQLLPGSLAASRLTGCLLGTGHLEAFENPEEAIRS</sequence>
<dbReference type="AlphaFoldDB" id="A0AAQ3PA25"/>
<name>A0AAQ3PA25_VIGMU</name>